<comment type="similarity">
    <text evidence="8">Belongs to the TsuA/YedE (TC 9.B.102) family.</text>
</comment>
<proteinExistence type="inferred from homology"/>
<feature type="transmembrane region" description="Helical" evidence="9">
    <location>
        <begin position="374"/>
        <end position="394"/>
    </location>
</feature>
<reference evidence="10 11" key="1">
    <citation type="submission" date="2020-08" db="EMBL/GenBank/DDBJ databases">
        <title>Genomic Encyclopedia of Type Strains, Phase IV (KMG-IV): sequencing the most valuable type-strain genomes for metagenomic binning, comparative biology and taxonomic classification.</title>
        <authorList>
            <person name="Goeker M."/>
        </authorList>
    </citation>
    <scope>NUCLEOTIDE SEQUENCE [LARGE SCALE GENOMIC DNA]</scope>
    <source>
        <strain evidence="10 11">DSM 26575</strain>
    </source>
</reference>
<accession>A0A7W6CP98</accession>
<feature type="transmembrane region" description="Helical" evidence="9">
    <location>
        <begin position="188"/>
        <end position="209"/>
    </location>
</feature>
<protein>
    <recommendedName>
        <fullName evidence="12">Sulphur transport domain-containing protein</fullName>
    </recommendedName>
</protein>
<evidence type="ECO:0000256" key="2">
    <source>
        <dbReference type="ARBA" id="ARBA00022448"/>
    </source>
</evidence>
<evidence type="ECO:0008006" key="12">
    <source>
        <dbReference type="Google" id="ProtNLM"/>
    </source>
</evidence>
<dbReference type="PANTHER" id="PTHR30574">
    <property type="entry name" value="INNER MEMBRANE PROTEIN YEDE"/>
    <property type="match status" value="1"/>
</dbReference>
<evidence type="ECO:0000256" key="1">
    <source>
        <dbReference type="ARBA" id="ARBA00004429"/>
    </source>
</evidence>
<keyword evidence="11" id="KW-1185">Reference proteome</keyword>
<dbReference type="EMBL" id="JACIDW010000005">
    <property type="protein sequence ID" value="MBB3964697.1"/>
    <property type="molecule type" value="Genomic_DNA"/>
</dbReference>
<dbReference type="InterPro" id="IPR007272">
    <property type="entry name" value="Sulf_transp_TsuA/YedE"/>
</dbReference>
<gene>
    <name evidence="10" type="ORF">GGQ67_002358</name>
</gene>
<feature type="transmembrane region" description="Helical" evidence="9">
    <location>
        <begin position="44"/>
        <end position="71"/>
    </location>
</feature>
<keyword evidence="4" id="KW-0997">Cell inner membrane</keyword>
<evidence type="ECO:0000313" key="11">
    <source>
        <dbReference type="Proteomes" id="UP000582090"/>
    </source>
</evidence>
<feature type="transmembrane region" description="Helical" evidence="9">
    <location>
        <begin position="336"/>
        <end position="354"/>
    </location>
</feature>
<comment type="subcellular location">
    <subcellularLocation>
        <location evidence="1">Cell inner membrane</location>
        <topology evidence="1">Multi-pass membrane protein</topology>
    </subcellularLocation>
</comment>
<evidence type="ECO:0000256" key="3">
    <source>
        <dbReference type="ARBA" id="ARBA00022475"/>
    </source>
</evidence>
<keyword evidence="2" id="KW-0813">Transport</keyword>
<name>A0A7W6CP98_9HYPH</name>
<evidence type="ECO:0000256" key="5">
    <source>
        <dbReference type="ARBA" id="ARBA00022692"/>
    </source>
</evidence>
<keyword evidence="7 9" id="KW-0472">Membrane</keyword>
<dbReference type="GO" id="GO:0005886">
    <property type="term" value="C:plasma membrane"/>
    <property type="evidence" value="ECO:0007669"/>
    <property type="project" value="UniProtKB-SubCell"/>
</dbReference>
<dbReference type="Proteomes" id="UP000582090">
    <property type="component" value="Unassembled WGS sequence"/>
</dbReference>
<comment type="caution">
    <text evidence="10">The sequence shown here is derived from an EMBL/GenBank/DDBJ whole genome shotgun (WGS) entry which is preliminary data.</text>
</comment>
<evidence type="ECO:0000313" key="10">
    <source>
        <dbReference type="EMBL" id="MBB3964697.1"/>
    </source>
</evidence>
<feature type="transmembrane region" description="Helical" evidence="9">
    <location>
        <begin position="235"/>
        <end position="256"/>
    </location>
</feature>
<evidence type="ECO:0000256" key="4">
    <source>
        <dbReference type="ARBA" id="ARBA00022519"/>
    </source>
</evidence>
<keyword evidence="5 9" id="KW-0812">Transmembrane</keyword>
<feature type="transmembrane region" description="Helical" evidence="9">
    <location>
        <begin position="21"/>
        <end position="38"/>
    </location>
</feature>
<dbReference type="Pfam" id="PF04143">
    <property type="entry name" value="Sulf_transp"/>
    <property type="match status" value="1"/>
</dbReference>
<feature type="transmembrane region" description="Helical" evidence="9">
    <location>
        <begin position="110"/>
        <end position="129"/>
    </location>
</feature>
<keyword evidence="3" id="KW-1003">Cell membrane</keyword>
<feature type="transmembrane region" description="Helical" evidence="9">
    <location>
        <begin position="304"/>
        <end position="324"/>
    </location>
</feature>
<keyword evidence="6 9" id="KW-1133">Transmembrane helix</keyword>
<sequence length="406" mass="42211">MSIASTSVLETREPSLGTPGLGSLLVLVLGTLLLGYYYGPAQGALFLVGGALGIALYHAAFGFTSAWRVFIMDGRGRGLRVQMILLAIAVVLFFPFLASGTLFGNEVRGSVAPAGIGVIVGAFMFGIGMQLGGGCASGTLFTAGGGNARMLVTLFFFVVGSLLGTVNFDWWVSLPSLPPTSLVTSFGATGGIAVSLLIFAAIAGLTILVEKRWHGSLEVAAPSPRRGISRFLRGPWPLVLGAVALALLNFATLSIAGRPWGVTSAFALWGAKGAQLIGIDPTAWSYWQTPANAKALSDSVFADITSVMNFGIIAGAMLASSLAGRFAPSWDIPLRSLLAAVIGGLLLGYGARIAYGCNVGAYFSGIASGSLHGYLWAVAAFAGNIIGVRLRPYFFFEKKILLRNDG</sequence>
<evidence type="ECO:0000256" key="8">
    <source>
        <dbReference type="ARBA" id="ARBA00035655"/>
    </source>
</evidence>
<evidence type="ECO:0000256" key="7">
    <source>
        <dbReference type="ARBA" id="ARBA00023136"/>
    </source>
</evidence>
<dbReference type="AlphaFoldDB" id="A0A7W6CP98"/>
<dbReference type="RefSeq" id="WP_183900320.1">
    <property type="nucleotide sequence ID" value="NZ_JACIDW010000005.1"/>
</dbReference>
<dbReference type="PANTHER" id="PTHR30574:SF1">
    <property type="entry name" value="SULPHUR TRANSPORT DOMAIN-CONTAINING PROTEIN"/>
    <property type="match status" value="1"/>
</dbReference>
<feature type="transmembrane region" description="Helical" evidence="9">
    <location>
        <begin position="150"/>
        <end position="168"/>
    </location>
</feature>
<evidence type="ECO:0000256" key="9">
    <source>
        <dbReference type="SAM" id="Phobius"/>
    </source>
</evidence>
<feature type="transmembrane region" description="Helical" evidence="9">
    <location>
        <begin position="83"/>
        <end position="104"/>
    </location>
</feature>
<evidence type="ECO:0000256" key="6">
    <source>
        <dbReference type="ARBA" id="ARBA00022989"/>
    </source>
</evidence>
<organism evidence="10 11">
    <name type="scientific">Rhizobium metallidurans</name>
    <dbReference type="NCBI Taxonomy" id="1265931"/>
    <lineage>
        <taxon>Bacteria</taxon>
        <taxon>Pseudomonadati</taxon>
        <taxon>Pseudomonadota</taxon>
        <taxon>Alphaproteobacteria</taxon>
        <taxon>Hyphomicrobiales</taxon>
        <taxon>Rhizobiaceae</taxon>
        <taxon>Rhizobium/Agrobacterium group</taxon>
        <taxon>Rhizobium</taxon>
    </lineage>
</organism>